<feature type="transmembrane region" description="Helical" evidence="1">
    <location>
        <begin position="45"/>
        <end position="63"/>
    </location>
</feature>
<name>A0A7Y0R1W5_VIBAL</name>
<protein>
    <submittedName>
        <fullName evidence="3">Phage coat protein</fullName>
    </submittedName>
</protein>
<evidence type="ECO:0000313" key="4">
    <source>
        <dbReference type="Proteomes" id="UP000565155"/>
    </source>
</evidence>
<keyword evidence="1" id="KW-1133">Transmembrane helix</keyword>
<evidence type="ECO:0000256" key="2">
    <source>
        <dbReference type="SAM" id="SignalP"/>
    </source>
</evidence>
<evidence type="ECO:0000313" key="3">
    <source>
        <dbReference type="EMBL" id="NMR76881.1"/>
    </source>
</evidence>
<gene>
    <name evidence="3" type="ORF">HKB35_25170</name>
</gene>
<keyword evidence="1" id="KW-0472">Membrane</keyword>
<proteinExistence type="predicted"/>
<dbReference type="Proteomes" id="UP000565155">
    <property type="component" value="Unassembled WGS sequence"/>
</dbReference>
<organism evidence="3 4">
    <name type="scientific">Vibrio alginolyticus</name>
    <dbReference type="NCBI Taxonomy" id="663"/>
    <lineage>
        <taxon>Bacteria</taxon>
        <taxon>Pseudomonadati</taxon>
        <taxon>Pseudomonadota</taxon>
        <taxon>Gammaproteobacteria</taxon>
        <taxon>Vibrionales</taxon>
        <taxon>Vibrionaceae</taxon>
        <taxon>Vibrio</taxon>
    </lineage>
</organism>
<accession>A0A7Y0R1W5</accession>
<dbReference type="RefSeq" id="WP_169629447.1">
    <property type="nucleotide sequence ID" value="NZ_JABCMA010000236.1"/>
</dbReference>
<keyword evidence="1" id="KW-0812">Transmembrane</keyword>
<comment type="caution">
    <text evidence="3">The sequence shown here is derived from an EMBL/GenBank/DDBJ whole genome shotgun (WGS) entry which is preliminary data.</text>
</comment>
<reference evidence="3 4" key="1">
    <citation type="submission" date="2020-04" db="EMBL/GenBank/DDBJ databases">
        <title>Whole-genome sequencing of Vibrio spp. from China reveals different genetic environments of blaCTX-M-14 among diverse lineages.</title>
        <authorList>
            <person name="Zheng Z."/>
            <person name="Ye L."/>
            <person name="Chen S."/>
        </authorList>
    </citation>
    <scope>NUCLEOTIDE SEQUENCE [LARGE SCALE GENOMIC DNA]</scope>
    <source>
        <strain evidence="3 4">Vb1636</strain>
    </source>
</reference>
<feature type="signal peptide" evidence="2">
    <location>
        <begin position="1"/>
        <end position="29"/>
    </location>
</feature>
<dbReference type="AlphaFoldDB" id="A0A7Y0R1W5"/>
<keyword evidence="3" id="KW-0946">Virion</keyword>
<sequence length="76" mass="7590">MKYINTAKKFAKRGAATVAVAAFSGAAFASEAGADPFSAIDLTGVAVKIGAAGLLIIGITMAYKSITLAKRAGKLA</sequence>
<keyword evidence="3" id="KW-0167">Capsid protein</keyword>
<evidence type="ECO:0000256" key="1">
    <source>
        <dbReference type="SAM" id="Phobius"/>
    </source>
</evidence>
<dbReference type="EMBL" id="JABCMA010000236">
    <property type="protein sequence ID" value="NMR76881.1"/>
    <property type="molecule type" value="Genomic_DNA"/>
</dbReference>
<keyword evidence="2" id="KW-0732">Signal</keyword>
<feature type="chain" id="PRO_5030830587" evidence="2">
    <location>
        <begin position="30"/>
        <end position="76"/>
    </location>
</feature>